<reference evidence="2 3" key="1">
    <citation type="submission" date="2014-01" db="EMBL/GenBank/DDBJ databases">
        <title>Complete sequence of plasmid1 of ionizing-radiation resistance bacterium Hymenobacter swuensis DY53.</title>
        <authorList>
            <person name="Jung J.-H."/>
            <person name="Jeong S.-W."/>
            <person name="Joe M.-H."/>
            <person name="Cho y.-j."/>
            <person name="Kim M.-K."/>
            <person name="Lim S.-Y."/>
        </authorList>
    </citation>
    <scope>NUCLEOTIDE SEQUENCE [LARGE SCALE GENOMIC DNA]</scope>
    <source>
        <strain evidence="2 3">DY53</strain>
        <plasmid evidence="2 3">pHsw1</plasmid>
    </source>
</reference>
<feature type="domain" description="Tail specific protease" evidence="1">
    <location>
        <begin position="549"/>
        <end position="721"/>
    </location>
</feature>
<dbReference type="EMBL" id="CP007144">
    <property type="protein sequence ID" value="AHJ95509.1"/>
    <property type="molecule type" value="Genomic_DNA"/>
</dbReference>
<dbReference type="eggNOG" id="COG0793">
    <property type="taxonomic scope" value="Bacteria"/>
</dbReference>
<name>W8EQU3_9BACT</name>
<gene>
    <name evidence="2" type="ORF">Hsw_PA0176</name>
</gene>
<organism evidence="2 3">
    <name type="scientific">Hymenobacter swuensis DY53</name>
    <dbReference type="NCBI Taxonomy" id="1227739"/>
    <lineage>
        <taxon>Bacteria</taxon>
        <taxon>Pseudomonadati</taxon>
        <taxon>Bacteroidota</taxon>
        <taxon>Cytophagia</taxon>
        <taxon>Cytophagales</taxon>
        <taxon>Hymenobacteraceae</taxon>
        <taxon>Hymenobacter</taxon>
    </lineage>
</organism>
<geneLocation type="plasmid" evidence="2 3">
    <name>pHsw1</name>
</geneLocation>
<dbReference type="KEGG" id="hsw:Hsw_PA0176"/>
<dbReference type="GO" id="GO:0006508">
    <property type="term" value="P:proteolysis"/>
    <property type="evidence" value="ECO:0007669"/>
    <property type="project" value="InterPro"/>
</dbReference>
<dbReference type="InterPro" id="IPR029045">
    <property type="entry name" value="ClpP/crotonase-like_dom_sf"/>
</dbReference>
<dbReference type="AlphaFoldDB" id="W8EQU3"/>
<keyword evidence="2" id="KW-0614">Plasmid</keyword>
<dbReference type="Pfam" id="PF03572">
    <property type="entry name" value="Peptidase_S41"/>
    <property type="match status" value="1"/>
</dbReference>
<evidence type="ECO:0000313" key="3">
    <source>
        <dbReference type="Proteomes" id="UP000019423"/>
    </source>
</evidence>
<dbReference type="Proteomes" id="UP000019423">
    <property type="component" value="Plasmid pHsw1"/>
</dbReference>
<dbReference type="InterPro" id="IPR005151">
    <property type="entry name" value="Tail-specific_protease"/>
</dbReference>
<evidence type="ECO:0000313" key="2">
    <source>
        <dbReference type="EMBL" id="AHJ95509.1"/>
    </source>
</evidence>
<dbReference type="Gene3D" id="3.90.226.10">
    <property type="entry name" value="2-enoyl-CoA Hydratase, Chain A, domain 1"/>
    <property type="match status" value="1"/>
</dbReference>
<dbReference type="SUPFAM" id="SSF52096">
    <property type="entry name" value="ClpP/crotonase"/>
    <property type="match status" value="1"/>
</dbReference>
<dbReference type="GO" id="GO:0008236">
    <property type="term" value="F:serine-type peptidase activity"/>
    <property type="evidence" value="ECO:0007669"/>
    <property type="project" value="InterPro"/>
</dbReference>
<dbReference type="HOGENOM" id="CLU_372070_0_0_10"/>
<dbReference type="PATRIC" id="fig|1227739.3.peg.203"/>
<evidence type="ECO:0000259" key="1">
    <source>
        <dbReference type="Pfam" id="PF03572"/>
    </source>
</evidence>
<sequence>MCCWPWATACAQSPTYSPAQLERVAKLSELYGHIKFFHPYLGYKRINWDSAFAQAAPLVAQAQTDPETVAAIGQLLAVLRDDATTARLVAPRSKAAPAAAADSVRVYFAPDSVLVLQTNGYTGAEDYEGMIEKVGAFTQRLPRARAVLLDLRGSRPLTDEQVGGFSYGMNYVGLLRLLSTQPLITAATRLRNHSGFAPEEGSTSGGYWSGFYIRAGETTAPRQAARNRPLAILVNKNAVLTAGLLALGNHPHVRLYSSEPLSDAQVVRPVAFSFSPTIVVDFRTAELLGADGSLGLSGVSLLPAGTRREAAAAYVLAQLRVPAAARPVTSRSAALPPPPPPATYPTATYPALGYRLLAGAKIWSVIHYFHAYKDLMPTSWDTALRTSLGELASASDSAGYALAVARFYRHLQDGHGAIAAPAVVRYVGQGSVPVDVRFIENKPVITRIFGAAQQVKDLQVGDIITEINGEQVAARIARLAAIQPASNEWTRLNYLRWRLLRAPVGTPIRIGLRGADNRERTVTLTALPGSQLTPPPDTTAVFRLLPGNIGYADMGRLQTKDVAAMFAAFNATKAIIFDMRSYPNGTAWAIAPYLTDRKNVVGAKFFRYAPNEPDMATGDSDHATQKYFFEQLLPPNTGQPVYRGKTLMLIDERTQSQAEHSGLFFEAANGTTFIGSPTAGANGDVTNFFIPGGIRLSFSGHDVRHADGRQLQQTGLQPTVLVRPTIRGIRRGQDEVLARALRYASTRK</sequence>
<accession>W8EQU3</accession>
<proteinExistence type="predicted"/>
<keyword evidence="3" id="KW-1185">Reference proteome</keyword>
<protein>
    <recommendedName>
        <fullName evidence="1">Tail specific protease domain-containing protein</fullName>
    </recommendedName>
</protein>